<dbReference type="SUPFAM" id="SSF52540">
    <property type="entry name" value="P-loop containing nucleoside triphosphate hydrolases"/>
    <property type="match status" value="1"/>
</dbReference>
<protein>
    <recommendedName>
        <fullName evidence="5">Myosin motor domain-containing protein</fullName>
    </recommendedName>
</protein>
<dbReference type="InterPro" id="IPR001609">
    <property type="entry name" value="Myosin_head_motor_dom-like"/>
</dbReference>
<keyword evidence="1" id="KW-0547">Nucleotide-binding</keyword>
<evidence type="ECO:0000256" key="4">
    <source>
        <dbReference type="PROSITE-ProRule" id="PRU00782"/>
    </source>
</evidence>
<dbReference type="GO" id="GO:0051015">
    <property type="term" value="F:actin filament binding"/>
    <property type="evidence" value="ECO:0007669"/>
    <property type="project" value="TreeGrafter"/>
</dbReference>
<dbReference type="Pfam" id="PF00063">
    <property type="entry name" value="Myosin_head"/>
    <property type="match status" value="1"/>
</dbReference>
<dbReference type="GO" id="GO:0000146">
    <property type="term" value="F:microfilament motor activity"/>
    <property type="evidence" value="ECO:0007669"/>
    <property type="project" value="TreeGrafter"/>
</dbReference>
<keyword evidence="3 4" id="KW-0009">Actin-binding</keyword>
<reference evidence="6 7" key="1">
    <citation type="journal article" date="2022" name="Nat. Genet.">
        <title>Improved pea reference genome and pan-genome highlight genomic features and evolutionary characteristics.</title>
        <authorList>
            <person name="Yang T."/>
            <person name="Liu R."/>
            <person name="Luo Y."/>
            <person name="Hu S."/>
            <person name="Wang D."/>
            <person name="Wang C."/>
            <person name="Pandey M.K."/>
            <person name="Ge S."/>
            <person name="Xu Q."/>
            <person name="Li N."/>
            <person name="Li G."/>
            <person name="Huang Y."/>
            <person name="Saxena R.K."/>
            <person name="Ji Y."/>
            <person name="Li M."/>
            <person name="Yan X."/>
            <person name="He Y."/>
            <person name="Liu Y."/>
            <person name="Wang X."/>
            <person name="Xiang C."/>
            <person name="Varshney R.K."/>
            <person name="Ding H."/>
            <person name="Gao S."/>
            <person name="Zong X."/>
        </authorList>
    </citation>
    <scope>NUCLEOTIDE SEQUENCE [LARGE SCALE GENOMIC DNA]</scope>
    <source>
        <strain evidence="6 7">cv. Zhongwan 6</strain>
    </source>
</reference>
<dbReference type="Gramene" id="Psat03G0213500-T1">
    <property type="protein sequence ID" value="KAI5426578.1"/>
    <property type="gene ID" value="KIW84_032135"/>
</dbReference>
<evidence type="ECO:0000256" key="1">
    <source>
        <dbReference type="ARBA" id="ARBA00022741"/>
    </source>
</evidence>
<dbReference type="PANTHER" id="PTHR13140:SF824">
    <property type="entry name" value="MYOSIN HEAVY CHAIN"/>
    <property type="match status" value="1"/>
</dbReference>
<name>A0A9D5AYB2_PEA</name>
<dbReference type="GO" id="GO:0016459">
    <property type="term" value="C:myosin complex"/>
    <property type="evidence" value="ECO:0007669"/>
    <property type="project" value="UniProtKB-KW"/>
</dbReference>
<evidence type="ECO:0000313" key="7">
    <source>
        <dbReference type="Proteomes" id="UP001058974"/>
    </source>
</evidence>
<feature type="domain" description="Myosin motor" evidence="5">
    <location>
        <begin position="1"/>
        <end position="105"/>
    </location>
</feature>
<evidence type="ECO:0000256" key="3">
    <source>
        <dbReference type="ARBA" id="ARBA00023203"/>
    </source>
</evidence>
<evidence type="ECO:0000259" key="5">
    <source>
        <dbReference type="PROSITE" id="PS51456"/>
    </source>
</evidence>
<dbReference type="GO" id="GO:0007015">
    <property type="term" value="P:actin filament organization"/>
    <property type="evidence" value="ECO:0007669"/>
    <property type="project" value="TreeGrafter"/>
</dbReference>
<dbReference type="AlphaFoldDB" id="A0A9D5AYB2"/>
<proteinExistence type="inferred from homology"/>
<dbReference type="GO" id="GO:0005737">
    <property type="term" value="C:cytoplasm"/>
    <property type="evidence" value="ECO:0007669"/>
    <property type="project" value="TreeGrafter"/>
</dbReference>
<dbReference type="Proteomes" id="UP001058974">
    <property type="component" value="Chromosome 3"/>
</dbReference>
<dbReference type="GO" id="GO:0016020">
    <property type="term" value="C:membrane"/>
    <property type="evidence" value="ECO:0007669"/>
    <property type="project" value="TreeGrafter"/>
</dbReference>
<dbReference type="Gene3D" id="1.20.58.530">
    <property type="match status" value="1"/>
</dbReference>
<dbReference type="GO" id="GO:0005524">
    <property type="term" value="F:ATP binding"/>
    <property type="evidence" value="ECO:0007669"/>
    <property type="project" value="UniProtKB-KW"/>
</dbReference>
<dbReference type="PANTHER" id="PTHR13140">
    <property type="entry name" value="MYOSIN"/>
    <property type="match status" value="1"/>
</dbReference>
<accession>A0A9D5AYB2</accession>
<dbReference type="EMBL" id="JAMSHJ010000003">
    <property type="protein sequence ID" value="KAI5426578.1"/>
    <property type="molecule type" value="Genomic_DNA"/>
</dbReference>
<sequence>MFPKSTHETFSTKLFQHFRSHPRLEKEKFSQTDFIVSHYAGKVTYHTDAFLDKNCDYIVVEHCNLLSSSSCSFVSGLFPCTTQQPHRKGSQTWISGLMIQQQLQL</sequence>
<evidence type="ECO:0000256" key="2">
    <source>
        <dbReference type="ARBA" id="ARBA00022840"/>
    </source>
</evidence>
<keyword evidence="2" id="KW-0067">ATP-binding</keyword>
<organism evidence="6 7">
    <name type="scientific">Pisum sativum</name>
    <name type="common">Garden pea</name>
    <name type="synonym">Lathyrus oleraceus</name>
    <dbReference type="NCBI Taxonomy" id="3888"/>
    <lineage>
        <taxon>Eukaryota</taxon>
        <taxon>Viridiplantae</taxon>
        <taxon>Streptophyta</taxon>
        <taxon>Embryophyta</taxon>
        <taxon>Tracheophyta</taxon>
        <taxon>Spermatophyta</taxon>
        <taxon>Magnoliopsida</taxon>
        <taxon>eudicotyledons</taxon>
        <taxon>Gunneridae</taxon>
        <taxon>Pentapetalae</taxon>
        <taxon>rosids</taxon>
        <taxon>fabids</taxon>
        <taxon>Fabales</taxon>
        <taxon>Fabaceae</taxon>
        <taxon>Papilionoideae</taxon>
        <taxon>50 kb inversion clade</taxon>
        <taxon>NPAAA clade</taxon>
        <taxon>Hologalegina</taxon>
        <taxon>IRL clade</taxon>
        <taxon>Fabeae</taxon>
        <taxon>Lathyrus</taxon>
    </lineage>
</organism>
<dbReference type="PROSITE" id="PS51456">
    <property type="entry name" value="MYOSIN_MOTOR"/>
    <property type="match status" value="1"/>
</dbReference>
<gene>
    <name evidence="6" type="ORF">KIW84_032135</name>
</gene>
<comment type="caution">
    <text evidence="4">Lacks conserved residue(s) required for the propagation of feature annotation.</text>
</comment>
<comment type="caution">
    <text evidence="6">The sequence shown here is derived from an EMBL/GenBank/DDBJ whole genome shotgun (WGS) entry which is preliminary data.</text>
</comment>
<dbReference type="InterPro" id="IPR027417">
    <property type="entry name" value="P-loop_NTPase"/>
</dbReference>
<comment type="similarity">
    <text evidence="4">Belongs to the TRAFAC class myosin-kinesin ATPase superfamily. Myosin family.</text>
</comment>
<keyword evidence="4" id="KW-0505">Motor protein</keyword>
<keyword evidence="7" id="KW-1185">Reference proteome</keyword>
<keyword evidence="4" id="KW-0518">Myosin</keyword>
<evidence type="ECO:0000313" key="6">
    <source>
        <dbReference type="EMBL" id="KAI5426578.1"/>
    </source>
</evidence>